<evidence type="ECO:0000256" key="3">
    <source>
        <dbReference type="ARBA" id="ARBA00022692"/>
    </source>
</evidence>
<evidence type="ECO:0000256" key="5">
    <source>
        <dbReference type="ARBA" id="ARBA00023136"/>
    </source>
</evidence>
<keyword evidence="3" id="KW-0812">Transmembrane</keyword>
<dbReference type="GO" id="GO:0016020">
    <property type="term" value="C:membrane"/>
    <property type="evidence" value="ECO:0007669"/>
    <property type="project" value="UniProtKB-SubCell"/>
</dbReference>
<accession>A0A9Q8SDQ7</accession>
<dbReference type="PANTHER" id="PTHR43791">
    <property type="entry name" value="PERMEASE-RELATED"/>
    <property type="match status" value="1"/>
</dbReference>
<evidence type="ECO:0000256" key="4">
    <source>
        <dbReference type="ARBA" id="ARBA00022989"/>
    </source>
</evidence>
<keyword evidence="7" id="KW-1185">Reference proteome</keyword>
<proteinExistence type="predicted"/>
<dbReference type="GeneID" id="73336194"/>
<keyword evidence="2" id="KW-0813">Transport</keyword>
<evidence type="ECO:0000313" key="6">
    <source>
        <dbReference type="EMBL" id="UQC75496.1"/>
    </source>
</evidence>
<keyword evidence="4" id="KW-1133">Transmembrane helix</keyword>
<organism evidence="6 7">
    <name type="scientific">Colletotrichum lupini</name>
    <dbReference type="NCBI Taxonomy" id="145971"/>
    <lineage>
        <taxon>Eukaryota</taxon>
        <taxon>Fungi</taxon>
        <taxon>Dikarya</taxon>
        <taxon>Ascomycota</taxon>
        <taxon>Pezizomycotina</taxon>
        <taxon>Sordariomycetes</taxon>
        <taxon>Hypocreomycetidae</taxon>
        <taxon>Glomerellales</taxon>
        <taxon>Glomerellaceae</taxon>
        <taxon>Colletotrichum</taxon>
        <taxon>Colletotrichum acutatum species complex</taxon>
    </lineage>
</organism>
<dbReference type="RefSeq" id="XP_049137141.1">
    <property type="nucleotide sequence ID" value="XM_049281184.1"/>
</dbReference>
<evidence type="ECO:0000313" key="7">
    <source>
        <dbReference type="Proteomes" id="UP000830671"/>
    </source>
</evidence>
<reference evidence="6" key="1">
    <citation type="journal article" date="2021" name="Mol. Plant Microbe Interact.">
        <title>Complete Genome Sequence of the Plant-Pathogenic Fungus Colletotrichum lupini.</title>
        <authorList>
            <person name="Baroncelli R."/>
            <person name="Pensec F."/>
            <person name="Da Lio D."/>
            <person name="Boufleur T."/>
            <person name="Vicente I."/>
            <person name="Sarrocco S."/>
            <person name="Picot A."/>
            <person name="Baraldi E."/>
            <person name="Sukno S."/>
            <person name="Thon M."/>
            <person name="Le Floch G."/>
        </authorList>
    </citation>
    <scope>NUCLEOTIDE SEQUENCE</scope>
    <source>
        <strain evidence="6">IMI 504893</strain>
    </source>
</reference>
<comment type="subcellular location">
    <subcellularLocation>
        <location evidence="1">Membrane</location>
        <topology evidence="1">Multi-pass membrane protein</topology>
    </subcellularLocation>
</comment>
<protein>
    <submittedName>
        <fullName evidence="6">Allantoate permease</fullName>
    </submittedName>
</protein>
<gene>
    <name evidence="6" type="ORF">CLUP02_02150</name>
</gene>
<dbReference type="KEGG" id="clup:CLUP02_02150"/>
<dbReference type="AlphaFoldDB" id="A0A9Q8SDQ7"/>
<dbReference type="EMBL" id="CP019471">
    <property type="protein sequence ID" value="UQC75496.1"/>
    <property type="molecule type" value="Genomic_DNA"/>
</dbReference>
<dbReference type="GO" id="GO:0022857">
    <property type="term" value="F:transmembrane transporter activity"/>
    <property type="evidence" value="ECO:0007669"/>
    <property type="project" value="TreeGrafter"/>
</dbReference>
<sequence>MADIKTEKPQPEVSDVADTAEAYTEKVTLSEHDLELEQALANYVPDSPEEKALVRKLDLYMGPTLWFMYILAYIDRQNIGNAKVAGMEADLKLTDDRKRPYTGPGKRSLSD</sequence>
<keyword evidence="5" id="KW-0472">Membrane</keyword>
<dbReference type="PANTHER" id="PTHR43791:SF38">
    <property type="entry name" value="MAJOR FACILITATOR SUPERFAMILY (MFS) PROFILE DOMAIN-CONTAINING PROTEIN"/>
    <property type="match status" value="1"/>
</dbReference>
<evidence type="ECO:0000256" key="2">
    <source>
        <dbReference type="ARBA" id="ARBA00022448"/>
    </source>
</evidence>
<evidence type="ECO:0000256" key="1">
    <source>
        <dbReference type="ARBA" id="ARBA00004141"/>
    </source>
</evidence>
<name>A0A9Q8SDQ7_9PEZI</name>
<dbReference type="Proteomes" id="UP000830671">
    <property type="component" value="Chromosome 1"/>
</dbReference>